<evidence type="ECO:0000313" key="1">
    <source>
        <dbReference type="EMBL" id="SCB41798.1"/>
    </source>
</evidence>
<dbReference type="RefSeq" id="WP_092853816.1">
    <property type="nucleotide sequence ID" value="NZ_FMAH01000035.1"/>
</dbReference>
<dbReference type="OrthoDB" id="7996345at2"/>
<dbReference type="InterPro" id="IPR004195">
    <property type="entry name" value="Head_decoration_D"/>
</dbReference>
<protein>
    <submittedName>
        <fullName evidence="1">Bacteriophage lambda head decoration protein D</fullName>
    </submittedName>
</protein>
<proteinExistence type="predicted"/>
<name>A0A1C3WPC8_9HYPH</name>
<gene>
    <name evidence="1" type="ORF">GA0061102_103520</name>
</gene>
<sequence length="123" mass="12746">MTTFSQQPWSLEFLVTEAPGYISRDVITIASGAGIIQPGTVVGKITASGKYVPSVPAASDGSQIAAAIVGFRVDATSADHLVTAFTRTCEVNGKHLTRDASIDTPTEIATQNAQLAALGISVR</sequence>
<dbReference type="Proteomes" id="UP000199435">
    <property type="component" value="Unassembled WGS sequence"/>
</dbReference>
<keyword evidence="2" id="KW-1185">Reference proteome</keyword>
<organism evidence="1 2">
    <name type="scientific">Rhizobium miluonense</name>
    <dbReference type="NCBI Taxonomy" id="411945"/>
    <lineage>
        <taxon>Bacteria</taxon>
        <taxon>Pseudomonadati</taxon>
        <taxon>Pseudomonadota</taxon>
        <taxon>Alphaproteobacteria</taxon>
        <taxon>Hyphomicrobiales</taxon>
        <taxon>Rhizobiaceae</taxon>
        <taxon>Rhizobium/Agrobacterium group</taxon>
        <taxon>Rhizobium</taxon>
    </lineage>
</organism>
<accession>A0A1C3WPC8</accession>
<reference evidence="2" key="1">
    <citation type="submission" date="2016-08" db="EMBL/GenBank/DDBJ databases">
        <authorList>
            <person name="Varghese N."/>
            <person name="Submissions Spin"/>
        </authorList>
    </citation>
    <scope>NUCLEOTIDE SEQUENCE [LARGE SCALE GENOMIC DNA]</scope>
    <source>
        <strain evidence="2">HAMBI 2971</strain>
    </source>
</reference>
<dbReference type="EMBL" id="FMAH01000035">
    <property type="protein sequence ID" value="SCB41798.1"/>
    <property type="molecule type" value="Genomic_DNA"/>
</dbReference>
<dbReference type="Pfam" id="PF02924">
    <property type="entry name" value="HDPD"/>
    <property type="match status" value="1"/>
</dbReference>
<dbReference type="STRING" id="411945.GA0061102_103520"/>
<evidence type="ECO:0000313" key="2">
    <source>
        <dbReference type="Proteomes" id="UP000199435"/>
    </source>
</evidence>
<dbReference type="AlphaFoldDB" id="A0A1C3WPC8"/>